<evidence type="ECO:0000256" key="2">
    <source>
        <dbReference type="SAM" id="SignalP"/>
    </source>
</evidence>
<feature type="signal peptide" evidence="2">
    <location>
        <begin position="1"/>
        <end position="20"/>
    </location>
</feature>
<name>A0A9P7GBG8_9AGAR</name>
<accession>A0A9P7GBG8</accession>
<keyword evidence="2" id="KW-0732">Signal</keyword>
<gene>
    <name evidence="3" type="ORF">DXG03_003861</name>
</gene>
<dbReference type="Proteomes" id="UP000775547">
    <property type="component" value="Unassembled WGS sequence"/>
</dbReference>
<organism evidence="3 4">
    <name type="scientific">Asterophora parasitica</name>
    <dbReference type="NCBI Taxonomy" id="117018"/>
    <lineage>
        <taxon>Eukaryota</taxon>
        <taxon>Fungi</taxon>
        <taxon>Dikarya</taxon>
        <taxon>Basidiomycota</taxon>
        <taxon>Agaricomycotina</taxon>
        <taxon>Agaricomycetes</taxon>
        <taxon>Agaricomycetidae</taxon>
        <taxon>Agaricales</taxon>
        <taxon>Tricholomatineae</taxon>
        <taxon>Lyophyllaceae</taxon>
        <taxon>Asterophora</taxon>
    </lineage>
</organism>
<comment type="caution">
    <text evidence="3">The sequence shown here is derived from an EMBL/GenBank/DDBJ whole genome shotgun (WGS) entry which is preliminary data.</text>
</comment>
<protein>
    <submittedName>
        <fullName evidence="3">Uncharacterized protein</fullName>
    </submittedName>
</protein>
<dbReference type="AlphaFoldDB" id="A0A9P7GBG8"/>
<feature type="chain" id="PRO_5040239152" evidence="2">
    <location>
        <begin position="21"/>
        <end position="353"/>
    </location>
</feature>
<evidence type="ECO:0000313" key="3">
    <source>
        <dbReference type="EMBL" id="KAG5646265.1"/>
    </source>
</evidence>
<reference evidence="3" key="2">
    <citation type="submission" date="2021-10" db="EMBL/GenBank/DDBJ databases">
        <title>Phylogenomics reveals ancestral predisposition of the termite-cultivated fungus Termitomyces towards a domesticated lifestyle.</title>
        <authorList>
            <person name="Auxier B."/>
            <person name="Grum-Grzhimaylo A."/>
            <person name="Cardenas M.E."/>
            <person name="Lodge J.D."/>
            <person name="Laessoe T."/>
            <person name="Pedersen O."/>
            <person name="Smith M.E."/>
            <person name="Kuyper T.W."/>
            <person name="Franco-Molano E.A."/>
            <person name="Baroni T.J."/>
            <person name="Aanen D.K."/>
        </authorList>
    </citation>
    <scope>NUCLEOTIDE SEQUENCE</scope>
    <source>
        <strain evidence="3">AP01</strain>
        <tissue evidence="3">Mycelium</tissue>
    </source>
</reference>
<reference evidence="3" key="1">
    <citation type="submission" date="2020-07" db="EMBL/GenBank/DDBJ databases">
        <authorList>
            <person name="Nieuwenhuis M."/>
            <person name="Van De Peppel L.J.J."/>
        </authorList>
    </citation>
    <scope>NUCLEOTIDE SEQUENCE</scope>
    <source>
        <strain evidence="3">AP01</strain>
        <tissue evidence="3">Mycelium</tissue>
    </source>
</reference>
<feature type="compositionally biased region" description="Basic residues" evidence="1">
    <location>
        <begin position="308"/>
        <end position="334"/>
    </location>
</feature>
<evidence type="ECO:0000313" key="4">
    <source>
        <dbReference type="Proteomes" id="UP000775547"/>
    </source>
</evidence>
<keyword evidence="4" id="KW-1185">Reference proteome</keyword>
<dbReference type="EMBL" id="JABCKV010000023">
    <property type="protein sequence ID" value="KAG5646265.1"/>
    <property type="molecule type" value="Genomic_DNA"/>
</dbReference>
<feature type="region of interest" description="Disordered" evidence="1">
    <location>
        <begin position="306"/>
        <end position="353"/>
    </location>
</feature>
<sequence>MLGAVYGITLVLGLAQSAEASECTKLGIGIVEHTGELSRMLPAEIGHAAAYEAYRTWIHNSSMYEPLSGDTHRQREGLIGLAVAEATRLLPYANRQMDNFARMAASESAAATASVIFFQGREDLEYGRSRSRARFGGSSYGDPYTYDDTIGLHSYHSSSRARSRSRSRAPVIQIRGRGPSPMPGGYPGSGYATSMPQGISGSYSAQPSSYGSYGSTMPINMPTAYPQTAVPVGMSGSYQGVASMPLVRGRSTSMSYAQNPYMGMAMSAGQPMVGMGTAMGGMGGMVAPMSGTMMGQPQPQTIIITKPSSRKHHKHRHSHSSRHHRHRSSSRSRARSISPYRDHYPEGYRDPRY</sequence>
<proteinExistence type="predicted"/>
<evidence type="ECO:0000256" key="1">
    <source>
        <dbReference type="SAM" id="MobiDB-lite"/>
    </source>
</evidence>
<feature type="compositionally biased region" description="Basic and acidic residues" evidence="1">
    <location>
        <begin position="340"/>
        <end position="353"/>
    </location>
</feature>
<dbReference type="OrthoDB" id="2802356at2759"/>